<keyword evidence="2" id="KW-1185">Reference proteome</keyword>
<comment type="caution">
    <text evidence="1">The sequence shown here is derived from an EMBL/GenBank/DDBJ whole genome shotgun (WGS) entry which is preliminary data.</text>
</comment>
<reference evidence="1" key="2">
    <citation type="journal article" date="2023" name="Plant Pathol.">
        <title>Dismantling and reorganizing Pseudomonas marginalis sensu#lato.</title>
        <authorList>
            <person name="Sawada H."/>
            <person name="Fujikawa T."/>
            <person name="Satou M."/>
        </authorList>
    </citation>
    <scope>NUCLEOTIDE SEQUENCE</scope>
    <source>
        <strain evidence="1">MAFF 301350</strain>
    </source>
</reference>
<evidence type="ECO:0000313" key="2">
    <source>
        <dbReference type="Proteomes" id="UP001106592"/>
    </source>
</evidence>
<accession>A0A9Q2XPG2</accession>
<dbReference type="EMBL" id="JAHTBI010000137">
    <property type="protein sequence ID" value="MBV6290391.1"/>
    <property type="molecule type" value="Genomic_DNA"/>
</dbReference>
<reference evidence="1" key="1">
    <citation type="journal article" date="2022" name="Int. J. Syst. Evol. Microbiol.">
        <title>Pseudomonas aegrilactucae sp. nov. and Pseudomonas morbosilactucae sp. nov., pathogens causing bacterial rot of lettuce in Japan.</title>
        <authorList>
            <person name="Sawada H."/>
            <person name="Fujikawa T."/>
            <person name="Satou M."/>
        </authorList>
    </citation>
    <scope>NUCLEOTIDE SEQUENCE</scope>
    <source>
        <strain evidence="1">MAFF 301350</strain>
    </source>
</reference>
<dbReference type="AlphaFoldDB" id="A0A9Q2XPG2"/>
<dbReference type="RefSeq" id="WP_217978384.1">
    <property type="nucleotide sequence ID" value="NZ_JAHTBI010000137.1"/>
</dbReference>
<proteinExistence type="predicted"/>
<name>A0A9Q2XPG2_9PSED</name>
<protein>
    <submittedName>
        <fullName evidence="1">Uncharacterized protein</fullName>
    </submittedName>
</protein>
<dbReference type="Proteomes" id="UP001106592">
    <property type="component" value="Unassembled WGS sequence"/>
</dbReference>
<organism evidence="1 2">
    <name type="scientific">Pseudomonas aegrilactucae</name>
    <dbReference type="NCBI Taxonomy" id="2854028"/>
    <lineage>
        <taxon>Bacteria</taxon>
        <taxon>Pseudomonadati</taxon>
        <taxon>Pseudomonadota</taxon>
        <taxon>Gammaproteobacteria</taxon>
        <taxon>Pseudomonadales</taxon>
        <taxon>Pseudomonadaceae</taxon>
        <taxon>Pseudomonas</taxon>
    </lineage>
</organism>
<gene>
    <name evidence="1" type="ORF">KUO17_25805</name>
</gene>
<sequence>MDSIKSFDYSSFVDANKDCAVTGIDYVRAIYVNHELASDFIVWFARFLWPSFNILNDKVFVAELFDPEMFERHLSLSKNLEEAQFWMNLLEITGVFDELPSEQAMEVALIVSESWNAKIVNEFGVEYAVARHFYDEETGEVFVTIGSRS</sequence>
<evidence type="ECO:0000313" key="1">
    <source>
        <dbReference type="EMBL" id="MBV6290391.1"/>
    </source>
</evidence>